<keyword evidence="6" id="KW-1185">Reference proteome</keyword>
<dbReference type="PANTHER" id="PTHR30146:SF109">
    <property type="entry name" value="HTH-TYPE TRANSCRIPTIONAL REGULATOR GALS"/>
    <property type="match status" value="1"/>
</dbReference>
<name>A0AA37UU00_9MICO</name>
<feature type="domain" description="HTH lacI-type" evidence="4">
    <location>
        <begin position="12"/>
        <end position="66"/>
    </location>
</feature>
<accession>A0AA37UU00</accession>
<dbReference type="PANTHER" id="PTHR30146">
    <property type="entry name" value="LACI-RELATED TRANSCRIPTIONAL REPRESSOR"/>
    <property type="match status" value="1"/>
</dbReference>
<dbReference type="InterPro" id="IPR046335">
    <property type="entry name" value="LacI/GalR-like_sensor"/>
</dbReference>
<dbReference type="InterPro" id="IPR000843">
    <property type="entry name" value="HTH_LacI"/>
</dbReference>
<dbReference type="CDD" id="cd01392">
    <property type="entry name" value="HTH_LacI"/>
    <property type="match status" value="1"/>
</dbReference>
<evidence type="ECO:0000313" key="6">
    <source>
        <dbReference type="Proteomes" id="UP001157160"/>
    </source>
</evidence>
<dbReference type="Pfam" id="PF00356">
    <property type="entry name" value="LacI"/>
    <property type="match status" value="1"/>
</dbReference>
<organism evidence="5 6">
    <name type="scientific">Arenivirga flava</name>
    <dbReference type="NCBI Taxonomy" id="1930060"/>
    <lineage>
        <taxon>Bacteria</taxon>
        <taxon>Bacillati</taxon>
        <taxon>Actinomycetota</taxon>
        <taxon>Actinomycetes</taxon>
        <taxon>Micrococcales</taxon>
        <taxon>Microbacteriaceae</taxon>
        <taxon>Arenivirga</taxon>
    </lineage>
</organism>
<dbReference type="EMBL" id="BSUL01000001">
    <property type="protein sequence ID" value="GMA28402.1"/>
    <property type="molecule type" value="Genomic_DNA"/>
</dbReference>
<keyword evidence="2" id="KW-0238">DNA-binding</keyword>
<dbReference type="InterPro" id="IPR010982">
    <property type="entry name" value="Lambda_DNA-bd_dom_sf"/>
</dbReference>
<dbReference type="Proteomes" id="UP001157160">
    <property type="component" value="Unassembled WGS sequence"/>
</dbReference>
<protein>
    <submittedName>
        <fullName evidence="5">LacI family transcriptional regulator</fullName>
    </submittedName>
</protein>
<dbReference type="SUPFAM" id="SSF53822">
    <property type="entry name" value="Periplasmic binding protein-like I"/>
    <property type="match status" value="1"/>
</dbReference>
<dbReference type="GO" id="GO:0000976">
    <property type="term" value="F:transcription cis-regulatory region binding"/>
    <property type="evidence" value="ECO:0007669"/>
    <property type="project" value="TreeGrafter"/>
</dbReference>
<dbReference type="PROSITE" id="PS50932">
    <property type="entry name" value="HTH_LACI_2"/>
    <property type="match status" value="1"/>
</dbReference>
<dbReference type="GO" id="GO:0003700">
    <property type="term" value="F:DNA-binding transcription factor activity"/>
    <property type="evidence" value="ECO:0007669"/>
    <property type="project" value="TreeGrafter"/>
</dbReference>
<sequence>MTATAGSDGRPATISDVALLAGVSVPTVSRVLTGSARVTPGKQDQVERAIAQLGFRPNPAARQLSSRAAGAIGVLTADTSIHGYAETIRGIEEEARANGTAILITVIESAEEERVEQAVEAVLSHPLDGVIALKFDPAGVAALRRLPRSLPVVALAGARDHSRSQVLLAEKEAGRALTAMLLDLGHRTVHHVRIPSSSRNSGRAAGWRRALQDAGRAVPPPLDTGWDPRDAVRLGRLMALDDQVTAVFCGNDEIAMGVMRGLIDGGRRVPDDVSVVGFDDHPLAPLWTPSLTTARQDFAALGRLGVRLLREQLAGGGRVCRSLEPSLVLRASASPPRSG</sequence>
<evidence type="ECO:0000256" key="2">
    <source>
        <dbReference type="ARBA" id="ARBA00023125"/>
    </source>
</evidence>
<proteinExistence type="predicted"/>
<dbReference type="RefSeq" id="WP_284231749.1">
    <property type="nucleotide sequence ID" value="NZ_BSUL01000001.1"/>
</dbReference>
<dbReference type="Gene3D" id="1.10.260.40">
    <property type="entry name" value="lambda repressor-like DNA-binding domains"/>
    <property type="match status" value="1"/>
</dbReference>
<keyword evidence="1" id="KW-0805">Transcription regulation</keyword>
<dbReference type="Gene3D" id="3.40.50.2300">
    <property type="match status" value="2"/>
</dbReference>
<dbReference type="SUPFAM" id="SSF47413">
    <property type="entry name" value="lambda repressor-like DNA-binding domains"/>
    <property type="match status" value="1"/>
</dbReference>
<dbReference type="InterPro" id="IPR028082">
    <property type="entry name" value="Peripla_BP_I"/>
</dbReference>
<keyword evidence="3" id="KW-0804">Transcription</keyword>
<comment type="caution">
    <text evidence="5">The sequence shown here is derived from an EMBL/GenBank/DDBJ whole genome shotgun (WGS) entry which is preliminary data.</text>
</comment>
<evidence type="ECO:0000259" key="4">
    <source>
        <dbReference type="PROSITE" id="PS50932"/>
    </source>
</evidence>
<gene>
    <name evidence="5" type="ORF">GCM10025874_16550</name>
</gene>
<dbReference type="AlphaFoldDB" id="A0AA37UU00"/>
<dbReference type="CDD" id="cd01574">
    <property type="entry name" value="PBP1_LacI"/>
    <property type="match status" value="1"/>
</dbReference>
<evidence type="ECO:0000256" key="3">
    <source>
        <dbReference type="ARBA" id="ARBA00023163"/>
    </source>
</evidence>
<reference evidence="5 6" key="1">
    <citation type="journal article" date="2014" name="Int. J. Syst. Evol. Microbiol.">
        <title>Complete genome sequence of Corynebacterium casei LMG S-19264T (=DSM 44701T), isolated from a smear-ripened cheese.</title>
        <authorList>
            <consortium name="US DOE Joint Genome Institute (JGI-PGF)"/>
            <person name="Walter F."/>
            <person name="Albersmeier A."/>
            <person name="Kalinowski J."/>
            <person name="Ruckert C."/>
        </authorList>
    </citation>
    <scope>NUCLEOTIDE SEQUENCE [LARGE SCALE GENOMIC DNA]</scope>
    <source>
        <strain evidence="5 6">NBRC 112289</strain>
    </source>
</reference>
<dbReference type="SMART" id="SM00354">
    <property type="entry name" value="HTH_LACI"/>
    <property type="match status" value="1"/>
</dbReference>
<dbReference type="PROSITE" id="PS00356">
    <property type="entry name" value="HTH_LACI_1"/>
    <property type="match status" value="1"/>
</dbReference>
<evidence type="ECO:0000313" key="5">
    <source>
        <dbReference type="EMBL" id="GMA28402.1"/>
    </source>
</evidence>
<dbReference type="Pfam" id="PF13377">
    <property type="entry name" value="Peripla_BP_3"/>
    <property type="match status" value="1"/>
</dbReference>
<evidence type="ECO:0000256" key="1">
    <source>
        <dbReference type="ARBA" id="ARBA00023015"/>
    </source>
</evidence>